<dbReference type="GO" id="GO:0003677">
    <property type="term" value="F:DNA binding"/>
    <property type="evidence" value="ECO:0007669"/>
    <property type="project" value="InterPro"/>
</dbReference>
<dbReference type="Pfam" id="PF17765">
    <property type="entry name" value="MLTR_LBD"/>
    <property type="match status" value="1"/>
</dbReference>
<dbReference type="EMBL" id="SZYE01000002">
    <property type="protein sequence ID" value="TKR27385.1"/>
    <property type="molecule type" value="Genomic_DNA"/>
</dbReference>
<dbReference type="InterPro" id="IPR041413">
    <property type="entry name" value="MLTR_LBD"/>
</dbReference>
<dbReference type="SMART" id="SM00530">
    <property type="entry name" value="HTH_XRE"/>
    <property type="match status" value="1"/>
</dbReference>
<dbReference type="Pfam" id="PF13560">
    <property type="entry name" value="HTH_31"/>
    <property type="match status" value="1"/>
</dbReference>
<reference evidence="3 4" key="1">
    <citation type="submission" date="2019-05" db="EMBL/GenBank/DDBJ databases">
        <title>Genome sequence of Cellulomonas hominis strain CS1.</title>
        <authorList>
            <person name="Belmont J."/>
            <person name="Maclea K.S."/>
        </authorList>
    </citation>
    <scope>NUCLEOTIDE SEQUENCE [LARGE SCALE GENOMIC DNA]</scope>
    <source>
        <strain evidence="3 4">CS1</strain>
    </source>
</reference>
<dbReference type="PANTHER" id="PTHR35010">
    <property type="entry name" value="BLL4672 PROTEIN-RELATED"/>
    <property type="match status" value="1"/>
</dbReference>
<dbReference type="Gene3D" id="3.30.450.180">
    <property type="match status" value="1"/>
</dbReference>
<dbReference type="PROSITE" id="PS50943">
    <property type="entry name" value="HTH_CROC1"/>
    <property type="match status" value="1"/>
</dbReference>
<feature type="domain" description="HTH cro/C1-type" evidence="2">
    <location>
        <begin position="79"/>
        <end position="130"/>
    </location>
</feature>
<dbReference type="InterPro" id="IPR001387">
    <property type="entry name" value="Cro/C1-type_HTH"/>
</dbReference>
<dbReference type="OrthoDB" id="3518652at2"/>
<name>A0A7Z8K357_9CELL</name>
<sequence>MGGPSSCTGCGAARLPVPRSRWVRPVGPGSGRTTPPGPSPAYRGPVSGDDGTNRLGAYLRARRALVTPEQAGIPGGANRRVAGLRREEVALLAGISADYYLRLEQGRDRNPSVQVLDALARVLRLDEVESAYLQDLAAPRPRGRARRPTGERVPGRLHHLLAALDVPAFIEGRTFDVLAANSLAQAFSPRLRVGENRLRSLLLDPEERAFHDDWEGAVAGFVAAFRQSAGDGADDPRTVELVGELSLASARFRTLWARQDVRRLAGGTTVVHHPVVGELTLHRDKLPVDGVVLVVYYADEGSPSADRLRLLGALGAPARG</sequence>
<comment type="caution">
    <text evidence="3">The sequence shown here is derived from an EMBL/GenBank/DDBJ whole genome shotgun (WGS) entry which is preliminary data.</text>
</comment>
<evidence type="ECO:0000313" key="4">
    <source>
        <dbReference type="Proteomes" id="UP000308121"/>
    </source>
</evidence>
<evidence type="ECO:0000313" key="3">
    <source>
        <dbReference type="EMBL" id="TKR27385.1"/>
    </source>
</evidence>
<gene>
    <name evidence="3" type="ORF">FA014_00675</name>
</gene>
<evidence type="ECO:0000256" key="1">
    <source>
        <dbReference type="SAM" id="MobiDB-lite"/>
    </source>
</evidence>
<dbReference type="Proteomes" id="UP000308121">
    <property type="component" value="Unassembled WGS sequence"/>
</dbReference>
<dbReference type="CDD" id="cd00093">
    <property type="entry name" value="HTH_XRE"/>
    <property type="match status" value="1"/>
</dbReference>
<dbReference type="SUPFAM" id="SSF47413">
    <property type="entry name" value="lambda repressor-like DNA-binding domains"/>
    <property type="match status" value="1"/>
</dbReference>
<dbReference type="PANTHER" id="PTHR35010:SF2">
    <property type="entry name" value="BLL4672 PROTEIN"/>
    <property type="match status" value="1"/>
</dbReference>
<feature type="region of interest" description="Disordered" evidence="1">
    <location>
        <begin position="1"/>
        <end position="52"/>
    </location>
</feature>
<proteinExistence type="predicted"/>
<dbReference type="InterPro" id="IPR010982">
    <property type="entry name" value="Lambda_DNA-bd_dom_sf"/>
</dbReference>
<dbReference type="Gene3D" id="1.10.260.40">
    <property type="entry name" value="lambda repressor-like DNA-binding domains"/>
    <property type="match status" value="1"/>
</dbReference>
<feature type="compositionally biased region" description="Low complexity" evidence="1">
    <location>
        <begin position="24"/>
        <end position="34"/>
    </location>
</feature>
<accession>A0A7Z8K357</accession>
<organism evidence="3 4">
    <name type="scientific">Cellulomonas hominis</name>
    <dbReference type="NCBI Taxonomy" id="156981"/>
    <lineage>
        <taxon>Bacteria</taxon>
        <taxon>Bacillati</taxon>
        <taxon>Actinomycetota</taxon>
        <taxon>Actinomycetes</taxon>
        <taxon>Micrococcales</taxon>
        <taxon>Cellulomonadaceae</taxon>
        <taxon>Cellulomonas</taxon>
    </lineage>
</organism>
<dbReference type="AlphaFoldDB" id="A0A7Z8K357"/>
<evidence type="ECO:0000259" key="2">
    <source>
        <dbReference type="PROSITE" id="PS50943"/>
    </source>
</evidence>
<protein>
    <submittedName>
        <fullName evidence="3">Helix-turn-helix transcriptional regulator</fullName>
    </submittedName>
</protein>